<name>A0A2W2CIH1_9ACTN</name>
<dbReference type="GO" id="GO:0000166">
    <property type="term" value="F:nucleotide binding"/>
    <property type="evidence" value="ECO:0007669"/>
    <property type="project" value="InterPro"/>
</dbReference>
<protein>
    <submittedName>
        <fullName evidence="3">Oxidoreductase</fullName>
    </submittedName>
</protein>
<dbReference type="Proteomes" id="UP000248764">
    <property type="component" value="Unassembled WGS sequence"/>
</dbReference>
<evidence type="ECO:0000313" key="3">
    <source>
        <dbReference type="EMBL" id="PZF80003.1"/>
    </source>
</evidence>
<dbReference type="InterPro" id="IPR000683">
    <property type="entry name" value="Gfo/Idh/MocA-like_OxRdtase_N"/>
</dbReference>
<organism evidence="3 4">
    <name type="scientific">Jiangella anatolica</name>
    <dbReference type="NCBI Taxonomy" id="2670374"/>
    <lineage>
        <taxon>Bacteria</taxon>
        <taxon>Bacillati</taxon>
        <taxon>Actinomycetota</taxon>
        <taxon>Actinomycetes</taxon>
        <taxon>Jiangellales</taxon>
        <taxon>Jiangellaceae</taxon>
        <taxon>Jiangella</taxon>
    </lineage>
</organism>
<dbReference type="SUPFAM" id="SSF55347">
    <property type="entry name" value="Glyceraldehyde-3-phosphate dehydrogenase-like, C-terminal domain"/>
    <property type="match status" value="1"/>
</dbReference>
<feature type="domain" description="Gfo/Idh/MocA-like oxidoreductase N-terminal" evidence="2">
    <location>
        <begin position="1"/>
        <end position="115"/>
    </location>
</feature>
<evidence type="ECO:0000313" key="4">
    <source>
        <dbReference type="Proteomes" id="UP000248764"/>
    </source>
</evidence>
<dbReference type="PANTHER" id="PTHR43818:SF11">
    <property type="entry name" value="BCDNA.GH03377"/>
    <property type="match status" value="1"/>
</dbReference>
<dbReference type="PANTHER" id="PTHR43818">
    <property type="entry name" value="BCDNA.GH03377"/>
    <property type="match status" value="1"/>
</dbReference>
<evidence type="ECO:0000256" key="1">
    <source>
        <dbReference type="ARBA" id="ARBA00023002"/>
    </source>
</evidence>
<dbReference type="AlphaFoldDB" id="A0A2W2CIH1"/>
<dbReference type="RefSeq" id="WP_111257978.1">
    <property type="nucleotide sequence ID" value="NZ_POTW01000105.1"/>
</dbReference>
<comment type="caution">
    <text evidence="3">The sequence shown here is derived from an EMBL/GenBank/DDBJ whole genome shotgun (WGS) entry which is preliminary data.</text>
</comment>
<dbReference type="Pfam" id="PF01408">
    <property type="entry name" value="GFO_IDH_MocA"/>
    <property type="match status" value="1"/>
</dbReference>
<proteinExistence type="predicted"/>
<dbReference type="InterPro" id="IPR050463">
    <property type="entry name" value="Gfo/Idh/MocA_oxidrdct_glycsds"/>
</dbReference>
<sequence length="305" mass="31707">MRFGLVGTGHWARVAHASALAATDGVTFGGVWGRDPGKTAALADEFGVRAYGSFDELLADVDAVEFSVPPDVQAEYATAAAAAGKHLLLEKPIAHDAAGGRALTDAADASGVASVVFFTQLFRPEVREWLASCRAAAVEHPWEGGTALTLGSAQREQGVFSTPWRLERDGALWDVAPHALSILLSLLEPVQSVAAHEDPLGTTHLVLGHRGGASSTVTVSQNLPAAAGLSYARVWGGAGHAILPDQPTDVVTALSTAVAELTAAARPGAPAHPHGLEFGARVLDVLVRAQDDLDRARQDGEMSSR</sequence>
<dbReference type="Gene3D" id="3.30.360.10">
    <property type="entry name" value="Dihydrodipicolinate Reductase, domain 2"/>
    <property type="match status" value="1"/>
</dbReference>
<accession>A0A2W2CIH1</accession>
<evidence type="ECO:0000259" key="2">
    <source>
        <dbReference type="Pfam" id="PF01408"/>
    </source>
</evidence>
<gene>
    <name evidence="3" type="ORF">C1I92_28280</name>
</gene>
<dbReference type="EMBL" id="POTW01000105">
    <property type="protein sequence ID" value="PZF80003.1"/>
    <property type="molecule type" value="Genomic_DNA"/>
</dbReference>
<keyword evidence="4" id="KW-1185">Reference proteome</keyword>
<dbReference type="Gene3D" id="3.40.50.720">
    <property type="entry name" value="NAD(P)-binding Rossmann-like Domain"/>
    <property type="match status" value="1"/>
</dbReference>
<dbReference type="SUPFAM" id="SSF51735">
    <property type="entry name" value="NAD(P)-binding Rossmann-fold domains"/>
    <property type="match status" value="1"/>
</dbReference>
<reference evidence="3 4" key="1">
    <citation type="submission" date="2018-01" db="EMBL/GenBank/DDBJ databases">
        <title>Draft genome sequence of Jiangella sp. GTF31.</title>
        <authorList>
            <person name="Sahin N."/>
            <person name="Ay H."/>
            <person name="Saygin H."/>
        </authorList>
    </citation>
    <scope>NUCLEOTIDE SEQUENCE [LARGE SCALE GENOMIC DNA]</scope>
    <source>
        <strain evidence="3 4">GTF31</strain>
    </source>
</reference>
<keyword evidence="1" id="KW-0560">Oxidoreductase</keyword>
<dbReference type="GO" id="GO:0016491">
    <property type="term" value="F:oxidoreductase activity"/>
    <property type="evidence" value="ECO:0007669"/>
    <property type="project" value="UniProtKB-KW"/>
</dbReference>
<dbReference type="InterPro" id="IPR036291">
    <property type="entry name" value="NAD(P)-bd_dom_sf"/>
</dbReference>